<dbReference type="EMBL" id="CADCWL010000244">
    <property type="protein sequence ID" value="CAA9583986.1"/>
    <property type="molecule type" value="Genomic_DNA"/>
</dbReference>
<evidence type="ECO:0000313" key="2">
    <source>
        <dbReference type="EMBL" id="CAA9583986.1"/>
    </source>
</evidence>
<feature type="compositionally biased region" description="Low complexity" evidence="1">
    <location>
        <begin position="7"/>
        <end position="18"/>
    </location>
</feature>
<evidence type="ECO:0000256" key="1">
    <source>
        <dbReference type="SAM" id="MobiDB-lite"/>
    </source>
</evidence>
<feature type="region of interest" description="Disordered" evidence="1">
    <location>
        <begin position="1"/>
        <end position="37"/>
    </location>
</feature>
<feature type="non-terminal residue" evidence="2">
    <location>
        <position position="71"/>
    </location>
</feature>
<proteinExistence type="predicted"/>
<organism evidence="2">
    <name type="scientific">uncultured Thermomicrobiales bacterium</name>
    <dbReference type="NCBI Taxonomy" id="1645740"/>
    <lineage>
        <taxon>Bacteria</taxon>
        <taxon>Pseudomonadati</taxon>
        <taxon>Thermomicrobiota</taxon>
        <taxon>Thermomicrobia</taxon>
        <taxon>Thermomicrobiales</taxon>
        <taxon>environmental samples</taxon>
    </lineage>
</organism>
<dbReference type="AlphaFoldDB" id="A0A6J4VSC9"/>
<reference evidence="2" key="1">
    <citation type="submission" date="2020-02" db="EMBL/GenBank/DDBJ databases">
        <authorList>
            <person name="Meier V. D."/>
        </authorList>
    </citation>
    <scope>NUCLEOTIDE SEQUENCE</scope>
    <source>
        <strain evidence="2">AVDCRST_MAG19</strain>
    </source>
</reference>
<gene>
    <name evidence="2" type="ORF">AVDCRST_MAG19-4434</name>
</gene>
<protein>
    <submittedName>
        <fullName evidence="2">Uncharacterized protein</fullName>
    </submittedName>
</protein>
<name>A0A6J4VSC9_9BACT</name>
<sequence>CGGPWQSSAGGTSTTTGACPRADDGTTAPTARDIAVTAMRTRRRIRCSPCSRASIGGGRRWSVAADDAHHH</sequence>
<accession>A0A6J4VSC9</accession>
<feature type="non-terminal residue" evidence="2">
    <location>
        <position position="1"/>
    </location>
</feature>